<gene>
    <name evidence="1" type="ordered locus">HD_0070</name>
</gene>
<dbReference type="KEGG" id="hdu:HD_0070"/>
<proteinExistence type="predicted"/>
<organism evidence="1 2">
    <name type="scientific">Haemophilus ducreyi (strain 35000HP / ATCC 700724)</name>
    <dbReference type="NCBI Taxonomy" id="233412"/>
    <lineage>
        <taxon>Bacteria</taxon>
        <taxon>Pseudomonadati</taxon>
        <taxon>Pseudomonadota</taxon>
        <taxon>Gammaproteobacteria</taxon>
        <taxon>Pasteurellales</taxon>
        <taxon>Pasteurellaceae</taxon>
        <taxon>Haemophilus</taxon>
    </lineage>
</organism>
<dbReference type="AlphaFoldDB" id="Q7VPK0"/>
<dbReference type="Proteomes" id="UP000001022">
    <property type="component" value="Chromosome"/>
</dbReference>
<dbReference type="HOGENOM" id="CLU_3356477_0_0_6"/>
<sequence>MLSLFFSTLYLTCHFKHYGYLRCMPTDSSHIYPKKQ</sequence>
<accession>Q7VPK0</accession>
<dbReference type="EMBL" id="AE017143">
    <property type="protein sequence ID" value="AAP95081.1"/>
    <property type="molecule type" value="Genomic_DNA"/>
</dbReference>
<evidence type="ECO:0000313" key="2">
    <source>
        <dbReference type="Proteomes" id="UP000001022"/>
    </source>
</evidence>
<dbReference type="STRING" id="233412.HD_0070"/>
<keyword evidence="2" id="KW-1185">Reference proteome</keyword>
<protein>
    <submittedName>
        <fullName evidence="1">Uncharacterized protein</fullName>
    </submittedName>
</protein>
<name>Q7VPK0_HAEDU</name>
<evidence type="ECO:0000313" key="1">
    <source>
        <dbReference type="EMBL" id="AAP95081.1"/>
    </source>
</evidence>
<reference evidence="2" key="1">
    <citation type="submission" date="2003-06" db="EMBL/GenBank/DDBJ databases">
        <title>The complete genome sequence of Haemophilus ducreyi.</title>
        <authorList>
            <person name="Munson R.S. Jr."/>
            <person name="Ray W.C."/>
            <person name="Mahairas G."/>
            <person name="Sabo P."/>
            <person name="Mungur R."/>
            <person name="Johnson L."/>
            <person name="Nguyen D."/>
            <person name="Wang J."/>
            <person name="Forst C."/>
            <person name="Hood L."/>
        </authorList>
    </citation>
    <scope>NUCLEOTIDE SEQUENCE [LARGE SCALE GENOMIC DNA]</scope>
    <source>
        <strain evidence="2">35000HP / ATCC 700724</strain>
    </source>
</reference>